<comment type="caution">
    <text evidence="2">The sequence shown here is derived from an EMBL/GenBank/DDBJ whole genome shotgun (WGS) entry which is preliminary data.</text>
</comment>
<dbReference type="Gene3D" id="2.60.120.10">
    <property type="entry name" value="Jelly Rolls"/>
    <property type="match status" value="1"/>
</dbReference>
<dbReference type="InterPro" id="IPR013096">
    <property type="entry name" value="Cupin_2"/>
</dbReference>
<dbReference type="EMBL" id="LNUW01000015">
    <property type="protein sequence ID" value="KXG86666.1"/>
    <property type="molecule type" value="Genomic_DNA"/>
</dbReference>
<dbReference type="InterPro" id="IPR011051">
    <property type="entry name" value="RmlC_Cupin_sf"/>
</dbReference>
<dbReference type="RefSeq" id="WP_067643145.1">
    <property type="nucleotide sequence ID" value="NZ_KQ961023.1"/>
</dbReference>
<evidence type="ECO:0000259" key="1">
    <source>
        <dbReference type="Pfam" id="PF07883"/>
    </source>
</evidence>
<dbReference type="STRING" id="2052828.ATO67_01175"/>
<sequence length="117" mass="13244">MEKQPAILDRSDWCDGEDFWQGEFEGRTFGTQASVMFYTVNEIGKGTTLHKHPYDEIFIMRKGNALFTIGNQEIRASEGQVLFGPANIPHKYINLGPGPLETIDVHVTNVFIQENLD</sequence>
<feature type="domain" description="Cupin type-2" evidence="1">
    <location>
        <begin position="44"/>
        <end position="105"/>
    </location>
</feature>
<dbReference type="OrthoDB" id="122936at2"/>
<reference evidence="2 3" key="1">
    <citation type="submission" date="2015-11" db="EMBL/GenBank/DDBJ databases">
        <title>Draft genome sequence of Agrobacterium sp. R89-1.</title>
        <authorList>
            <person name="Zahradnik J."/>
            <person name="Kyslikova E."/>
            <person name="Palyzova A."/>
            <person name="Kyslik P."/>
        </authorList>
    </citation>
    <scope>NUCLEOTIDE SEQUENCE [LARGE SCALE GENOMIC DNA]</scope>
    <source>
        <strain evidence="2 3">R89-1</strain>
    </source>
</reference>
<keyword evidence="3" id="KW-1185">Reference proteome</keyword>
<dbReference type="SUPFAM" id="SSF51182">
    <property type="entry name" value="RmlC-like cupins"/>
    <property type="match status" value="1"/>
</dbReference>
<proteinExistence type="predicted"/>
<gene>
    <name evidence="2" type="ORF">ATO67_01175</name>
</gene>
<accession>A0A135P5L0</accession>
<dbReference type="InterPro" id="IPR014710">
    <property type="entry name" value="RmlC-like_jellyroll"/>
</dbReference>
<dbReference type="Pfam" id="PF07883">
    <property type="entry name" value="Cupin_2"/>
    <property type="match status" value="1"/>
</dbReference>
<name>A0A135P5L0_9HYPH</name>
<dbReference type="AlphaFoldDB" id="A0A135P5L0"/>
<evidence type="ECO:0000313" key="2">
    <source>
        <dbReference type="EMBL" id="KXG86666.1"/>
    </source>
</evidence>
<evidence type="ECO:0000313" key="3">
    <source>
        <dbReference type="Proteomes" id="UP000070498"/>
    </source>
</evidence>
<dbReference type="Proteomes" id="UP000070498">
    <property type="component" value="Unassembled WGS sequence"/>
</dbReference>
<protein>
    <submittedName>
        <fullName evidence="2">Cupin</fullName>
    </submittedName>
</protein>
<organism evidence="2 3">
    <name type="scientific">Agrobacterium bohemicum</name>
    <dbReference type="NCBI Taxonomy" id="2052828"/>
    <lineage>
        <taxon>Bacteria</taxon>
        <taxon>Pseudomonadati</taxon>
        <taxon>Pseudomonadota</taxon>
        <taxon>Alphaproteobacteria</taxon>
        <taxon>Hyphomicrobiales</taxon>
        <taxon>Rhizobiaceae</taxon>
        <taxon>Rhizobium/Agrobacterium group</taxon>
        <taxon>Agrobacterium</taxon>
    </lineage>
</organism>